<keyword evidence="3" id="KW-1003">Cell membrane</keyword>
<organism evidence="14 15">
    <name type="scientific">Erwinia persicina</name>
    <dbReference type="NCBI Taxonomy" id="55211"/>
    <lineage>
        <taxon>Bacteria</taxon>
        <taxon>Pseudomonadati</taxon>
        <taxon>Pseudomonadota</taxon>
        <taxon>Gammaproteobacteria</taxon>
        <taxon>Enterobacterales</taxon>
        <taxon>Erwiniaceae</taxon>
        <taxon>Erwinia</taxon>
    </lineage>
</organism>
<dbReference type="EMBL" id="QGAC01000007">
    <property type="protein sequence ID" value="TKJ91293.1"/>
    <property type="molecule type" value="Genomic_DNA"/>
</dbReference>
<sequence>MDAVSEWIYRALLGLVGVCVGSLLNVIIYRVPLILQGNAPRRVSLWFPGSFCPRCEKALMPGDNIPLVSWIILRGRCRWCREPISRQYPATEAMTMLLTLLTASLLPAGPLLVAAVLLGWWLLALALIDGMHFLLPDCLTLSLLWLGLLCHLGGIVPSVTLAQGVAGAATGYSVFRGLAWIYKSLSGEEGLGRGDAKLLAAGGVWLGWQALPAVLLLASLGGLMTFTVARLWLRRPLSAPVPFGPALSIAIWLLFIWQNR</sequence>
<dbReference type="InterPro" id="IPR014032">
    <property type="entry name" value="Peptidase_A24A_bac"/>
</dbReference>
<evidence type="ECO:0000313" key="15">
    <source>
        <dbReference type="Proteomes" id="UP000306393"/>
    </source>
</evidence>
<dbReference type="GO" id="GO:0006465">
    <property type="term" value="P:signal peptide processing"/>
    <property type="evidence" value="ECO:0007669"/>
    <property type="project" value="TreeGrafter"/>
</dbReference>
<dbReference type="STRING" id="1219360.GCA_001571305_03348"/>
<feature type="transmembrane region" description="Helical" evidence="10">
    <location>
        <begin position="105"/>
        <end position="127"/>
    </location>
</feature>
<dbReference type="Pfam" id="PF06750">
    <property type="entry name" value="A24_N_bact"/>
    <property type="match status" value="1"/>
</dbReference>
<keyword evidence="9" id="KW-0489">Methyltransferase</keyword>
<dbReference type="GeneID" id="67478088"/>
<proteinExistence type="inferred from homology"/>
<keyword evidence="5 9" id="KW-0812">Transmembrane</keyword>
<evidence type="ECO:0000256" key="1">
    <source>
        <dbReference type="ARBA" id="ARBA00004429"/>
    </source>
</evidence>
<evidence type="ECO:0000256" key="9">
    <source>
        <dbReference type="RuleBase" id="RU003794"/>
    </source>
</evidence>
<dbReference type="EC" id="2.1.1.-" evidence="9"/>
<keyword evidence="9" id="KW-0645">Protease</keyword>
<dbReference type="Pfam" id="PF01478">
    <property type="entry name" value="Peptidase_A24"/>
    <property type="match status" value="1"/>
</dbReference>
<keyword evidence="7 10" id="KW-0472">Membrane</keyword>
<dbReference type="GO" id="GO:0032259">
    <property type="term" value="P:methylation"/>
    <property type="evidence" value="ECO:0007669"/>
    <property type="project" value="UniProtKB-KW"/>
</dbReference>
<dbReference type="InterPro" id="IPR050882">
    <property type="entry name" value="Prepilin_peptidase/N-MTase"/>
</dbReference>
<evidence type="ECO:0000256" key="4">
    <source>
        <dbReference type="ARBA" id="ARBA00022519"/>
    </source>
</evidence>
<dbReference type="OrthoDB" id="9789291at2"/>
<dbReference type="RefSeq" id="WP_137269059.1">
    <property type="nucleotide sequence ID" value="NZ_CP082141.1"/>
</dbReference>
<keyword evidence="9" id="KW-0378">Hydrolase</keyword>
<dbReference type="GO" id="GO:0005886">
    <property type="term" value="C:plasma membrane"/>
    <property type="evidence" value="ECO:0007669"/>
    <property type="project" value="UniProtKB-SubCell"/>
</dbReference>
<evidence type="ECO:0000259" key="11">
    <source>
        <dbReference type="Pfam" id="PF01478"/>
    </source>
</evidence>
<protein>
    <recommendedName>
        <fullName evidence="9">Prepilin leader peptidase/N-methyltransferase</fullName>
        <ecNumber evidence="9">2.1.1.-</ecNumber>
        <ecNumber evidence="9">3.4.23.43</ecNumber>
    </recommendedName>
</protein>
<feature type="domain" description="Prepilin type IV endopeptidase peptidase" evidence="11">
    <location>
        <begin position="117"/>
        <end position="224"/>
    </location>
</feature>
<comment type="catalytic activity">
    <reaction evidence="9">
        <text>Typically cleaves a -Gly-|-Phe- bond to release an N-terminal, basic peptide of 5-8 residues from type IV prepilin, and then N-methylates the new N-terminal amino group, the methyl donor being S-adenosyl-L-methionine.</text>
        <dbReference type="EC" id="3.4.23.43"/>
    </reaction>
</comment>
<evidence type="ECO:0000256" key="8">
    <source>
        <dbReference type="RuleBase" id="RU003793"/>
    </source>
</evidence>
<dbReference type="InterPro" id="IPR010627">
    <property type="entry name" value="Prepilin_pept_A24_N"/>
</dbReference>
<reference evidence="14 15" key="1">
    <citation type="journal article" date="2019" name="Sci. Rep.">
        <title>Differences in resource use lead to coexistence of seed-transmitted microbial populations.</title>
        <authorList>
            <person name="Torres-Cortes G."/>
            <person name="Garcia B.J."/>
            <person name="Compant S."/>
            <person name="Rezki S."/>
            <person name="Jones P."/>
            <person name="Preveaux A."/>
            <person name="Briand M."/>
            <person name="Roulet A."/>
            <person name="Bouchez O."/>
            <person name="Jacobson D."/>
            <person name="Barret M."/>
        </authorList>
    </citation>
    <scope>NUCLEOTIDE SEQUENCE [LARGE SCALE GENOMIC DNA]</scope>
    <source>
        <strain evidence="14 15">CFBP13511</strain>
    </source>
</reference>
<feature type="transmembrane region" description="Helical" evidence="10">
    <location>
        <begin position="203"/>
        <end position="233"/>
    </location>
</feature>
<feature type="domain" description="Prepilin peptidase A24 N-terminal" evidence="12">
    <location>
        <begin position="15"/>
        <end position="103"/>
    </location>
</feature>
<dbReference type="EMBL" id="JACYNN010000003">
    <property type="protein sequence ID" value="MBD8105956.1"/>
    <property type="molecule type" value="Genomic_DNA"/>
</dbReference>
<dbReference type="EC" id="3.4.23.43" evidence="9"/>
<dbReference type="InterPro" id="IPR000045">
    <property type="entry name" value="Prepilin_IV_endopep_pep"/>
</dbReference>
<feature type="transmembrane region" description="Helical" evidence="10">
    <location>
        <begin position="7"/>
        <end position="28"/>
    </location>
</feature>
<evidence type="ECO:0000256" key="5">
    <source>
        <dbReference type="ARBA" id="ARBA00022692"/>
    </source>
</evidence>
<gene>
    <name evidence="14" type="ORF">EpCFBP13511_08950</name>
    <name evidence="13" type="ORF">IFT93_05885</name>
</gene>
<evidence type="ECO:0000259" key="12">
    <source>
        <dbReference type="Pfam" id="PF06750"/>
    </source>
</evidence>
<comment type="similarity">
    <text evidence="2 8">Belongs to the peptidase A24 family.</text>
</comment>
<feature type="transmembrane region" description="Helical" evidence="10">
    <location>
        <begin position="239"/>
        <end position="257"/>
    </location>
</feature>
<evidence type="ECO:0000256" key="2">
    <source>
        <dbReference type="ARBA" id="ARBA00005801"/>
    </source>
</evidence>
<dbReference type="PANTHER" id="PTHR30487">
    <property type="entry name" value="TYPE 4 PREPILIN-LIKE PROTEINS LEADER PEPTIDE-PROCESSING ENZYME"/>
    <property type="match status" value="1"/>
</dbReference>
<evidence type="ECO:0000256" key="10">
    <source>
        <dbReference type="SAM" id="Phobius"/>
    </source>
</evidence>
<keyword evidence="9" id="KW-0511">Multifunctional enzyme</keyword>
<dbReference type="Proteomes" id="UP000306393">
    <property type="component" value="Unassembled WGS sequence"/>
</dbReference>
<evidence type="ECO:0000313" key="14">
    <source>
        <dbReference type="EMBL" id="TKJ91293.1"/>
    </source>
</evidence>
<keyword evidence="6 10" id="KW-1133">Transmembrane helix</keyword>
<dbReference type="GO" id="GO:0008168">
    <property type="term" value="F:methyltransferase activity"/>
    <property type="evidence" value="ECO:0007669"/>
    <property type="project" value="UniProtKB-KW"/>
</dbReference>
<reference evidence="13 16" key="2">
    <citation type="journal article" date="2020" name="FEMS Microbiol. Ecol.">
        <title>Temporal dynamics of bacterial communities during seed development and maturation.</title>
        <authorList>
            <person name="Chesneau G."/>
            <person name="Torres-Cortes G."/>
            <person name="Briand M."/>
            <person name="Darrasse A."/>
            <person name="Preveaux A."/>
            <person name="Marais C."/>
            <person name="Jacques M.A."/>
            <person name="Shade A."/>
            <person name="Barret M."/>
        </authorList>
    </citation>
    <scope>NUCLEOTIDE SEQUENCE [LARGE SCALE GENOMIC DNA]</scope>
    <source>
        <strain evidence="13 16">CFBP13732</strain>
    </source>
</reference>
<comment type="function">
    <text evidence="9">Plays an essential role in type IV pili and type II pseudopili formation by proteolytically removing the leader sequence from substrate proteins and subsequently monomethylating the alpha-amino group of the newly exposed N-terminal phenylalanine.</text>
</comment>
<keyword evidence="16" id="KW-1185">Reference proteome</keyword>
<dbReference type="PRINTS" id="PR00864">
    <property type="entry name" value="PREPILNPTASE"/>
</dbReference>
<keyword evidence="9" id="KW-0808">Transferase</keyword>
<comment type="caution">
    <text evidence="14">The sequence shown here is derived from an EMBL/GenBank/DDBJ whole genome shotgun (WGS) entry which is preliminary data.</text>
</comment>
<dbReference type="AlphaFoldDB" id="A0A4U3FC39"/>
<keyword evidence="4" id="KW-0997">Cell inner membrane</keyword>
<comment type="subcellular location">
    <subcellularLocation>
        <location evidence="1">Cell inner membrane</location>
        <topology evidence="1">Multi-pass membrane protein</topology>
    </subcellularLocation>
    <subcellularLocation>
        <location evidence="9">Cell membrane</location>
        <topology evidence="9">Multi-pass membrane protein</topology>
    </subcellularLocation>
</comment>
<feature type="transmembrane region" description="Helical" evidence="10">
    <location>
        <begin position="134"/>
        <end position="155"/>
    </location>
</feature>
<evidence type="ECO:0000256" key="7">
    <source>
        <dbReference type="ARBA" id="ARBA00023136"/>
    </source>
</evidence>
<dbReference type="Gene3D" id="1.20.120.1220">
    <property type="match status" value="1"/>
</dbReference>
<dbReference type="GO" id="GO:0004190">
    <property type="term" value="F:aspartic-type endopeptidase activity"/>
    <property type="evidence" value="ECO:0007669"/>
    <property type="project" value="UniProtKB-EC"/>
</dbReference>
<name>A0A4U3FC39_9GAMM</name>
<dbReference type="Proteomes" id="UP000661012">
    <property type="component" value="Unassembled WGS sequence"/>
</dbReference>
<evidence type="ECO:0000313" key="13">
    <source>
        <dbReference type="EMBL" id="MBD8105956.1"/>
    </source>
</evidence>
<evidence type="ECO:0000256" key="3">
    <source>
        <dbReference type="ARBA" id="ARBA00022475"/>
    </source>
</evidence>
<accession>A0A4U3FC39</accession>
<evidence type="ECO:0000313" key="16">
    <source>
        <dbReference type="Proteomes" id="UP000661012"/>
    </source>
</evidence>
<evidence type="ECO:0000256" key="6">
    <source>
        <dbReference type="ARBA" id="ARBA00022989"/>
    </source>
</evidence>
<dbReference type="PANTHER" id="PTHR30487:SF0">
    <property type="entry name" value="PREPILIN LEADER PEPTIDASE_N-METHYLTRANSFERASE-RELATED"/>
    <property type="match status" value="1"/>
</dbReference>